<evidence type="ECO:0000259" key="8">
    <source>
        <dbReference type="Pfam" id="PF08240"/>
    </source>
</evidence>
<reference evidence="9 10" key="1">
    <citation type="submission" date="2019-03" db="EMBL/GenBank/DDBJ databases">
        <title>Sequencing the genomes of 1000 actinobacteria strains.</title>
        <authorList>
            <person name="Klenk H.-P."/>
        </authorList>
    </citation>
    <scope>NUCLEOTIDE SEQUENCE [LARGE SCALE GENOMIC DNA]</scope>
    <source>
        <strain evidence="9 10">DSM 44969</strain>
    </source>
</reference>
<dbReference type="InterPro" id="IPR013149">
    <property type="entry name" value="ADH-like_C"/>
</dbReference>
<protein>
    <submittedName>
        <fullName evidence="9">L-iditol 2-dehydrogenase</fullName>
    </submittedName>
</protein>
<keyword evidence="4 6" id="KW-0862">Zinc</keyword>
<evidence type="ECO:0000256" key="5">
    <source>
        <dbReference type="ARBA" id="ARBA00023002"/>
    </source>
</evidence>
<gene>
    <name evidence="9" type="ORF">EV378_2731</name>
</gene>
<dbReference type="Pfam" id="PF00107">
    <property type="entry name" value="ADH_zinc_N"/>
    <property type="match status" value="1"/>
</dbReference>
<accession>A0A4V6NDK1</accession>
<keyword evidence="5" id="KW-0560">Oxidoreductase</keyword>
<dbReference type="AlphaFoldDB" id="A0A4V6NDK1"/>
<name>A0A4V6NDK1_PSEEN</name>
<dbReference type="Proteomes" id="UP000295560">
    <property type="component" value="Unassembled WGS sequence"/>
</dbReference>
<evidence type="ECO:0000313" key="10">
    <source>
        <dbReference type="Proteomes" id="UP000295560"/>
    </source>
</evidence>
<dbReference type="InterPro" id="IPR002328">
    <property type="entry name" value="ADH_Zn_CS"/>
</dbReference>
<dbReference type="SUPFAM" id="SSF51735">
    <property type="entry name" value="NAD(P)-binding Rossmann-fold domains"/>
    <property type="match status" value="1"/>
</dbReference>
<dbReference type="InterPro" id="IPR011032">
    <property type="entry name" value="GroES-like_sf"/>
</dbReference>
<comment type="caution">
    <text evidence="9">The sequence shown here is derived from an EMBL/GenBank/DDBJ whole genome shotgun (WGS) entry which is preliminary data.</text>
</comment>
<dbReference type="CDD" id="cd05285">
    <property type="entry name" value="sorbitol_DH"/>
    <property type="match status" value="1"/>
</dbReference>
<dbReference type="GO" id="GO:0016616">
    <property type="term" value="F:oxidoreductase activity, acting on the CH-OH group of donors, NAD or NADP as acceptor"/>
    <property type="evidence" value="ECO:0007669"/>
    <property type="project" value="InterPro"/>
</dbReference>
<dbReference type="Gene3D" id="3.90.180.10">
    <property type="entry name" value="Medium-chain alcohol dehydrogenases, catalytic domain"/>
    <property type="match status" value="1"/>
</dbReference>
<dbReference type="Pfam" id="PF08240">
    <property type="entry name" value="ADH_N"/>
    <property type="match status" value="1"/>
</dbReference>
<comment type="cofactor">
    <cofactor evidence="1 6">
        <name>Zn(2+)</name>
        <dbReference type="ChEBI" id="CHEBI:29105"/>
    </cofactor>
</comment>
<comment type="similarity">
    <text evidence="2 6">Belongs to the zinc-containing alcohol dehydrogenase family.</text>
</comment>
<dbReference type="InterPro" id="IPR013154">
    <property type="entry name" value="ADH-like_N"/>
</dbReference>
<dbReference type="GO" id="GO:0008270">
    <property type="term" value="F:zinc ion binding"/>
    <property type="evidence" value="ECO:0007669"/>
    <property type="project" value="InterPro"/>
</dbReference>
<evidence type="ECO:0000313" key="9">
    <source>
        <dbReference type="EMBL" id="TCK26886.1"/>
    </source>
</evidence>
<evidence type="ECO:0000256" key="6">
    <source>
        <dbReference type="RuleBase" id="RU361277"/>
    </source>
</evidence>
<evidence type="ECO:0000256" key="2">
    <source>
        <dbReference type="ARBA" id="ARBA00008072"/>
    </source>
</evidence>
<feature type="domain" description="Alcohol dehydrogenase-like C-terminal" evidence="7">
    <location>
        <begin position="194"/>
        <end position="312"/>
    </location>
</feature>
<evidence type="ECO:0000259" key="7">
    <source>
        <dbReference type="Pfam" id="PF00107"/>
    </source>
</evidence>
<dbReference type="InterPro" id="IPR036291">
    <property type="entry name" value="NAD(P)-bd_dom_sf"/>
</dbReference>
<dbReference type="PROSITE" id="PS00059">
    <property type="entry name" value="ADH_ZINC"/>
    <property type="match status" value="1"/>
</dbReference>
<dbReference type="PANTHER" id="PTHR43161:SF9">
    <property type="entry name" value="SORBITOL DEHYDROGENASE"/>
    <property type="match status" value="1"/>
</dbReference>
<dbReference type="EMBL" id="SMFZ01000001">
    <property type="protein sequence ID" value="TCK26886.1"/>
    <property type="molecule type" value="Genomic_DNA"/>
</dbReference>
<dbReference type="PANTHER" id="PTHR43161">
    <property type="entry name" value="SORBITOL DEHYDROGENASE"/>
    <property type="match status" value="1"/>
</dbReference>
<evidence type="ECO:0000256" key="4">
    <source>
        <dbReference type="ARBA" id="ARBA00022833"/>
    </source>
</evidence>
<evidence type="ECO:0000256" key="3">
    <source>
        <dbReference type="ARBA" id="ARBA00022723"/>
    </source>
</evidence>
<organism evidence="9 10">
    <name type="scientific">Pseudonocardia endophytica</name>
    <dbReference type="NCBI Taxonomy" id="401976"/>
    <lineage>
        <taxon>Bacteria</taxon>
        <taxon>Bacillati</taxon>
        <taxon>Actinomycetota</taxon>
        <taxon>Actinomycetes</taxon>
        <taxon>Pseudonocardiales</taxon>
        <taxon>Pseudonocardiaceae</taxon>
        <taxon>Pseudonocardia</taxon>
    </lineage>
</organism>
<keyword evidence="10" id="KW-1185">Reference proteome</keyword>
<evidence type="ECO:0000256" key="1">
    <source>
        <dbReference type="ARBA" id="ARBA00001947"/>
    </source>
</evidence>
<feature type="domain" description="Alcohol dehydrogenase-like N-terminal" evidence="8">
    <location>
        <begin position="43"/>
        <end position="156"/>
    </location>
</feature>
<sequence>MSTRRTAGTVATVTDVPESMRCSVLRGAGELEVRERAVPSPAHGEVLVRISAVGTCGSDVHYYRHGRIGKYVVREPMVLGHEPAGRIVAVGEGVDPSRTGQRVSLEPGVPCRRCRWCHEGRYNLCPDIVFFATPPVDGAFAEYVAIADDFAHPVPDSVSDDAAALLEPLSVALWANAKAGTGLGSHVLVAGAGPIGLLVARVAQVRGATRVVISDPDAGRRRFAAGYGVGETVDPGATTLDREVDAFLDCSGAPPAVTAGIAAVRPGGSVTLVGMGADEMTLPVSAMQSREISLTGTFRYANTWPAAVALAASGEIELDRLVTSHVGLDDVGTALSPDPAQVKVVVTPGA</sequence>
<keyword evidence="3 6" id="KW-0479">Metal-binding</keyword>
<proteinExistence type="inferred from homology"/>
<dbReference type="Gene3D" id="3.40.50.720">
    <property type="entry name" value="NAD(P)-binding Rossmann-like Domain"/>
    <property type="match status" value="1"/>
</dbReference>
<dbReference type="InterPro" id="IPR045306">
    <property type="entry name" value="SDH-like"/>
</dbReference>
<dbReference type="SUPFAM" id="SSF50129">
    <property type="entry name" value="GroES-like"/>
    <property type="match status" value="1"/>
</dbReference>